<evidence type="ECO:0000313" key="5">
    <source>
        <dbReference type="Proteomes" id="UP000249061"/>
    </source>
</evidence>
<dbReference type="SUPFAM" id="SSF81606">
    <property type="entry name" value="PP2C-like"/>
    <property type="match status" value="1"/>
</dbReference>
<comment type="caution">
    <text evidence="4">The sequence shown here is derived from an EMBL/GenBank/DDBJ whole genome shotgun (WGS) entry which is preliminary data.</text>
</comment>
<feature type="domain" description="PPM-type phosphatase" evidence="3">
    <location>
        <begin position="245"/>
        <end position="465"/>
    </location>
</feature>
<dbReference type="InterPro" id="IPR001932">
    <property type="entry name" value="PPM-type_phosphatase-like_dom"/>
</dbReference>
<dbReference type="AlphaFoldDB" id="A0A2W5T1P1"/>
<dbReference type="EMBL" id="QFQP01000045">
    <property type="protein sequence ID" value="PZR05375.1"/>
    <property type="molecule type" value="Genomic_DNA"/>
</dbReference>
<gene>
    <name evidence="4" type="ORF">DI536_32395</name>
</gene>
<feature type="transmembrane region" description="Helical" evidence="2">
    <location>
        <begin position="92"/>
        <end position="112"/>
    </location>
</feature>
<keyword evidence="1" id="KW-0378">Hydrolase</keyword>
<feature type="transmembrane region" description="Helical" evidence="2">
    <location>
        <begin position="118"/>
        <end position="136"/>
    </location>
</feature>
<protein>
    <submittedName>
        <fullName evidence="4">LacI family transcriptional regulator</fullName>
    </submittedName>
</protein>
<feature type="transmembrane region" description="Helical" evidence="2">
    <location>
        <begin position="35"/>
        <end position="53"/>
    </location>
</feature>
<dbReference type="Gene3D" id="3.60.40.10">
    <property type="entry name" value="PPM-type phosphatase domain"/>
    <property type="match status" value="1"/>
</dbReference>
<dbReference type="InterPro" id="IPR052016">
    <property type="entry name" value="Bact_Sigma-Reg"/>
</dbReference>
<evidence type="ECO:0000313" key="4">
    <source>
        <dbReference type="EMBL" id="PZR05375.1"/>
    </source>
</evidence>
<keyword evidence="2" id="KW-1133">Transmembrane helix</keyword>
<dbReference type="PANTHER" id="PTHR43156">
    <property type="entry name" value="STAGE II SPORULATION PROTEIN E-RELATED"/>
    <property type="match status" value="1"/>
</dbReference>
<dbReference type="PANTHER" id="PTHR43156:SF2">
    <property type="entry name" value="STAGE II SPORULATION PROTEIN E"/>
    <property type="match status" value="1"/>
</dbReference>
<dbReference type="InterPro" id="IPR036457">
    <property type="entry name" value="PPM-type-like_dom_sf"/>
</dbReference>
<keyword evidence="2" id="KW-0812">Transmembrane</keyword>
<feature type="transmembrane region" description="Helical" evidence="2">
    <location>
        <begin position="59"/>
        <end position="80"/>
    </location>
</feature>
<name>A0A2W5T1P1_9BACT</name>
<keyword evidence="2" id="KW-0472">Membrane</keyword>
<dbReference type="Proteomes" id="UP000249061">
    <property type="component" value="Unassembled WGS sequence"/>
</dbReference>
<evidence type="ECO:0000259" key="3">
    <source>
        <dbReference type="SMART" id="SM00331"/>
    </source>
</evidence>
<organism evidence="4 5">
    <name type="scientific">Archangium gephyra</name>
    <dbReference type="NCBI Taxonomy" id="48"/>
    <lineage>
        <taxon>Bacteria</taxon>
        <taxon>Pseudomonadati</taxon>
        <taxon>Myxococcota</taxon>
        <taxon>Myxococcia</taxon>
        <taxon>Myxococcales</taxon>
        <taxon>Cystobacterineae</taxon>
        <taxon>Archangiaceae</taxon>
        <taxon>Archangium</taxon>
    </lineage>
</organism>
<proteinExistence type="predicted"/>
<dbReference type="SMART" id="SM00331">
    <property type="entry name" value="PP2C_SIG"/>
    <property type="match status" value="1"/>
</dbReference>
<accession>A0A2W5T1P1</accession>
<dbReference type="Pfam" id="PF07228">
    <property type="entry name" value="SpoIIE"/>
    <property type="match status" value="1"/>
</dbReference>
<reference evidence="4 5" key="1">
    <citation type="submission" date="2017-08" db="EMBL/GenBank/DDBJ databases">
        <title>Infants hospitalized years apart are colonized by the same room-sourced microbial strains.</title>
        <authorList>
            <person name="Brooks B."/>
            <person name="Olm M.R."/>
            <person name="Firek B.A."/>
            <person name="Baker R."/>
            <person name="Thomas B.C."/>
            <person name="Morowitz M.J."/>
            <person name="Banfield J.F."/>
        </authorList>
    </citation>
    <scope>NUCLEOTIDE SEQUENCE [LARGE SCALE GENOMIC DNA]</scope>
    <source>
        <strain evidence="4">S2_003_000_R2_14</strain>
    </source>
</reference>
<evidence type="ECO:0000256" key="1">
    <source>
        <dbReference type="ARBA" id="ARBA00022801"/>
    </source>
</evidence>
<dbReference type="GO" id="GO:0016791">
    <property type="term" value="F:phosphatase activity"/>
    <property type="evidence" value="ECO:0007669"/>
    <property type="project" value="TreeGrafter"/>
</dbReference>
<evidence type="ECO:0000256" key="2">
    <source>
        <dbReference type="SAM" id="Phobius"/>
    </source>
</evidence>
<sequence>MPERTVSSGALRLSPPVQGRFAEYRDRLVHEWMQILAVLGVVLVPLFLLLDYVTMPSEMLGRFAAYRGTATFTSMLQFFIVRSTKPSKWSYVHGYVFSTIVCGMITLMTVDLGGFSSGYYVGLMLVIFPVNVLLPWRSIHSALNGLQVVGTYLVANLLFGGPFTVASLVNNLYFLLSSVVLVVAMAETRYRLVEREFGVRAELEDTNGSLSRSRAELKDARDRLWSEMEVAQHIQTALLPRNRRIGPWECEATMLTAEEVGGDYYDFLETRHGERWLAIGDVSGHGVESGLVMMMTQTTISTLVNEAAGRKPAEIFTRTNSVIRENVNRLGGHRYMTLNVIRLEDEGLLVAGKHQDLFIWRAATGRVECISNDGPWIAVVDDVSHSVEDQLVNVNVGDWVLLHTDGVTEACDAQGRMFGQARLQESFGALAGKMSLKEAVQRLVNEVQGYQSKRDDDLTVVMLKRTA</sequence>